<evidence type="ECO:0000313" key="9">
    <source>
        <dbReference type="EMBL" id="MBB6058825.1"/>
    </source>
</evidence>
<keyword evidence="3 5" id="KW-0472">Membrane</keyword>
<dbReference type="NCBIfam" id="TIGR01174">
    <property type="entry name" value="ftsA"/>
    <property type="match status" value="1"/>
</dbReference>
<comment type="similarity">
    <text evidence="5 6">Belongs to the FtsA/MreB family.</text>
</comment>
<dbReference type="CDD" id="cd24048">
    <property type="entry name" value="ASKHA_NBD_FtsA"/>
    <property type="match status" value="1"/>
</dbReference>
<comment type="function">
    <text evidence="5 6">Cell division protein that is involved in the assembly of the Z ring. May serve as a membrane anchor for the Z ring.</text>
</comment>
<dbReference type="SUPFAM" id="SSF53067">
    <property type="entry name" value="Actin-like ATPase domain"/>
    <property type="match status" value="2"/>
</dbReference>
<dbReference type="Proteomes" id="UP000532746">
    <property type="component" value="Unassembled WGS sequence"/>
</dbReference>
<dbReference type="HAMAP" id="MF_02033">
    <property type="entry name" value="FtsA"/>
    <property type="match status" value="1"/>
</dbReference>
<dbReference type="Pfam" id="PF02491">
    <property type="entry name" value="SHS2_FTSA"/>
    <property type="match status" value="1"/>
</dbReference>
<dbReference type="GO" id="GO:0032153">
    <property type="term" value="C:cell division site"/>
    <property type="evidence" value="ECO:0007669"/>
    <property type="project" value="UniProtKB-UniRule"/>
</dbReference>
<feature type="region of interest" description="Disordered" evidence="7">
    <location>
        <begin position="392"/>
        <end position="447"/>
    </location>
</feature>
<dbReference type="InterPro" id="IPR003494">
    <property type="entry name" value="SHS2_FtsA"/>
</dbReference>
<dbReference type="AlphaFoldDB" id="A0A7W9SZV5"/>
<comment type="caution">
    <text evidence="9">The sequence shown here is derived from an EMBL/GenBank/DDBJ whole genome shotgun (WGS) entry which is preliminary data.</text>
</comment>
<name>A0A7W9SZV5_9BACT</name>
<organism evidence="9 10">
    <name type="scientific">Hymenobacter luteus</name>
    <dbReference type="NCBI Taxonomy" id="1411122"/>
    <lineage>
        <taxon>Bacteria</taxon>
        <taxon>Pseudomonadati</taxon>
        <taxon>Bacteroidota</taxon>
        <taxon>Cytophagia</taxon>
        <taxon>Cytophagales</taxon>
        <taxon>Hymenobacteraceae</taxon>
        <taxon>Hymenobacter</taxon>
    </lineage>
</organism>
<keyword evidence="10" id="KW-1185">Reference proteome</keyword>
<evidence type="ECO:0000256" key="5">
    <source>
        <dbReference type="HAMAP-Rule" id="MF_02033"/>
    </source>
</evidence>
<dbReference type="PIRSF" id="PIRSF003101">
    <property type="entry name" value="FtsA"/>
    <property type="match status" value="1"/>
</dbReference>
<evidence type="ECO:0000256" key="1">
    <source>
        <dbReference type="ARBA" id="ARBA00022475"/>
    </source>
</evidence>
<feature type="compositionally biased region" description="Pro residues" evidence="7">
    <location>
        <begin position="408"/>
        <end position="425"/>
    </location>
</feature>
<evidence type="ECO:0000256" key="7">
    <source>
        <dbReference type="SAM" id="MobiDB-lite"/>
    </source>
</evidence>
<keyword evidence="2 5" id="KW-0132">Cell division</keyword>
<comment type="subcellular location">
    <subcellularLocation>
        <location evidence="5">Cell membrane</location>
        <topology evidence="5">Peripheral membrane protein</topology>
        <orientation evidence="5">Cytoplasmic side</orientation>
    </subcellularLocation>
    <text evidence="5">Localizes to the Z ring in an FtsZ-dependent manner. Targeted to the membrane through a conserved C-terminal amphipathic helix.</text>
</comment>
<dbReference type="RefSeq" id="WP_183403006.1">
    <property type="nucleotide sequence ID" value="NZ_JACHGG010000002.1"/>
</dbReference>
<protein>
    <recommendedName>
        <fullName evidence="5 6">Cell division protein FtsA</fullName>
    </recommendedName>
</protein>
<evidence type="ECO:0000256" key="4">
    <source>
        <dbReference type="ARBA" id="ARBA00023306"/>
    </source>
</evidence>
<keyword evidence="4 5" id="KW-0131">Cell cycle</keyword>
<comment type="subunit">
    <text evidence="5">Self-interacts. Interacts with FtsZ.</text>
</comment>
<dbReference type="Pfam" id="PF14450">
    <property type="entry name" value="FtsA"/>
    <property type="match status" value="2"/>
</dbReference>
<dbReference type="PANTHER" id="PTHR32432">
    <property type="entry name" value="CELL DIVISION PROTEIN FTSA-RELATED"/>
    <property type="match status" value="1"/>
</dbReference>
<dbReference type="Gene3D" id="3.30.420.40">
    <property type="match status" value="2"/>
</dbReference>
<evidence type="ECO:0000256" key="3">
    <source>
        <dbReference type="ARBA" id="ARBA00023136"/>
    </source>
</evidence>
<dbReference type="SMART" id="SM00842">
    <property type="entry name" value="FtsA"/>
    <property type="match status" value="1"/>
</dbReference>
<evidence type="ECO:0000313" key="10">
    <source>
        <dbReference type="Proteomes" id="UP000532746"/>
    </source>
</evidence>
<dbReference type="GO" id="GO:0009898">
    <property type="term" value="C:cytoplasmic side of plasma membrane"/>
    <property type="evidence" value="ECO:0007669"/>
    <property type="project" value="UniProtKB-UniRule"/>
</dbReference>
<evidence type="ECO:0000256" key="6">
    <source>
        <dbReference type="PIRNR" id="PIRNR003101"/>
    </source>
</evidence>
<reference evidence="9 10" key="1">
    <citation type="submission" date="2020-08" db="EMBL/GenBank/DDBJ databases">
        <title>Genomic Encyclopedia of Type Strains, Phase IV (KMG-IV): sequencing the most valuable type-strain genomes for metagenomic binning, comparative biology and taxonomic classification.</title>
        <authorList>
            <person name="Goeker M."/>
        </authorList>
    </citation>
    <scope>NUCLEOTIDE SEQUENCE [LARGE SCALE GENOMIC DNA]</scope>
    <source>
        <strain evidence="9 10">DSM 26718</strain>
    </source>
</reference>
<sequence length="468" mass="50809">MQHDKIVVGLDIGTTKICALVGRKNEFGKLEILGMGKAVSEGVVRGIVSNIDKTVDAIRKAIRQAEEQSGINIGVVNVGIAGQHIKSLQHNGSITRTSTDNEITLGDVNRLTNDMYRLVTPPGSEIIHVMPQDYKVDYEEGILDPVGMSGVRLEGNFHIITAQSTAINNINKCVTKAGLEIDNLILEPLASSMSVLSDEEKEAGVALIDIGGGTTDLAIFKDGIIRHAAVLPFGGNIITSDIKQGCLVMQNQAEQLKVKFGKAIAEEASEYEIVSIPGLRDRAPKEISLKNLAYIIEARMEEIIELVYAEIQRLGFHDKLAAGIVLTGGGSQLQNLVQLTEYVTGMDTRIGYPNEHLGKSKIEAVKSPMYATTVGLVLAGYRSIDDRVAQRSYEEPEQNYYRTAPEVRPTPAPAPQPTVPQPAAPQPQQAAQPTPEQPKKSSGAGDFFQKIISRTKGLLIDDFDDKQY</sequence>
<dbReference type="EMBL" id="JACHGG010000002">
    <property type="protein sequence ID" value="MBB6058825.1"/>
    <property type="molecule type" value="Genomic_DNA"/>
</dbReference>
<proteinExistence type="inferred from homology"/>
<dbReference type="InterPro" id="IPR043129">
    <property type="entry name" value="ATPase_NBD"/>
</dbReference>
<keyword evidence="1 5" id="KW-1003">Cell membrane</keyword>
<feature type="domain" description="SHS2" evidence="8">
    <location>
        <begin position="7"/>
        <end position="195"/>
    </location>
</feature>
<evidence type="ECO:0000259" key="8">
    <source>
        <dbReference type="SMART" id="SM00842"/>
    </source>
</evidence>
<accession>A0A7W9SZV5</accession>
<dbReference type="GO" id="GO:0043093">
    <property type="term" value="P:FtsZ-dependent cytokinesis"/>
    <property type="evidence" value="ECO:0007669"/>
    <property type="project" value="UniProtKB-UniRule"/>
</dbReference>
<evidence type="ECO:0000256" key="2">
    <source>
        <dbReference type="ARBA" id="ARBA00022618"/>
    </source>
</evidence>
<dbReference type="InterPro" id="IPR050696">
    <property type="entry name" value="FtsA/MreB"/>
</dbReference>
<gene>
    <name evidence="5" type="primary">ftsA</name>
    <name evidence="9" type="ORF">HNQ93_001671</name>
</gene>
<dbReference type="InterPro" id="IPR020823">
    <property type="entry name" value="Cell_div_FtsA"/>
</dbReference>
<dbReference type="Gene3D" id="3.30.1490.110">
    <property type="match status" value="1"/>
</dbReference>
<dbReference type="PANTHER" id="PTHR32432:SF4">
    <property type="entry name" value="CELL DIVISION PROTEIN FTSA"/>
    <property type="match status" value="1"/>
</dbReference>